<dbReference type="InterPro" id="IPR047650">
    <property type="entry name" value="Transpos_IS110"/>
</dbReference>
<dbReference type="Proteomes" id="UP001501417">
    <property type="component" value="Unassembled WGS sequence"/>
</dbReference>
<evidence type="ECO:0000313" key="4">
    <source>
        <dbReference type="Proteomes" id="UP001501417"/>
    </source>
</evidence>
<feature type="region of interest" description="Disordered" evidence="1">
    <location>
        <begin position="1"/>
        <end position="20"/>
    </location>
</feature>
<dbReference type="EMBL" id="BAABGF010000053">
    <property type="protein sequence ID" value="GAA4296739.1"/>
    <property type="molecule type" value="Genomic_DNA"/>
</dbReference>
<name>A0ABP8F7I2_9MYCO</name>
<comment type="caution">
    <text evidence="3">The sequence shown here is derived from an EMBL/GenBank/DDBJ whole genome shotgun (WGS) entry which is preliminary data.</text>
</comment>
<gene>
    <name evidence="3" type="ORF">GCM10023161_48250</name>
</gene>
<evidence type="ECO:0000313" key="3">
    <source>
        <dbReference type="EMBL" id="GAA4296739.1"/>
    </source>
</evidence>
<evidence type="ECO:0000256" key="1">
    <source>
        <dbReference type="SAM" id="MobiDB-lite"/>
    </source>
</evidence>
<feature type="domain" description="Transposase IS110-like N-terminal" evidence="2">
    <location>
        <begin position="18"/>
        <end position="163"/>
    </location>
</feature>
<dbReference type="PANTHER" id="PTHR33055">
    <property type="entry name" value="TRANSPOSASE FOR INSERTION SEQUENCE ELEMENT IS1111A"/>
    <property type="match status" value="1"/>
</dbReference>
<dbReference type="PANTHER" id="PTHR33055:SF16">
    <property type="entry name" value="TRANSPOSASE FOR INSERTION SEQUENCE ELEMENT IS1547"/>
    <property type="match status" value="1"/>
</dbReference>
<dbReference type="Pfam" id="PF01548">
    <property type="entry name" value="DEDD_Tnp_IS110"/>
    <property type="match status" value="1"/>
</dbReference>
<organism evidence="3 4">
    <name type="scientific">Mycobacterium paraffinicum</name>
    <dbReference type="NCBI Taxonomy" id="53378"/>
    <lineage>
        <taxon>Bacteria</taxon>
        <taxon>Bacillati</taxon>
        <taxon>Actinomycetota</taxon>
        <taxon>Actinomycetes</taxon>
        <taxon>Mycobacteriales</taxon>
        <taxon>Mycobacteriaceae</taxon>
        <taxon>Mycobacterium</taxon>
    </lineage>
</organism>
<proteinExistence type="predicted"/>
<accession>A0ABP8F7I2</accession>
<protein>
    <recommendedName>
        <fullName evidence="2">Transposase IS110-like N-terminal domain-containing protein</fullName>
    </recommendedName>
</protein>
<reference evidence="4" key="1">
    <citation type="journal article" date="2019" name="Int. J. Syst. Evol. Microbiol.">
        <title>The Global Catalogue of Microorganisms (GCM) 10K type strain sequencing project: providing services to taxonomists for standard genome sequencing and annotation.</title>
        <authorList>
            <consortium name="The Broad Institute Genomics Platform"/>
            <consortium name="The Broad Institute Genome Sequencing Center for Infectious Disease"/>
            <person name="Wu L."/>
            <person name="Ma J."/>
        </authorList>
    </citation>
    <scope>NUCLEOTIDE SEQUENCE [LARGE SCALE GENOMIC DNA]</scope>
    <source>
        <strain evidence="4">JCM 17782</strain>
    </source>
</reference>
<feature type="region of interest" description="Disordered" evidence="1">
    <location>
        <begin position="231"/>
        <end position="302"/>
    </location>
</feature>
<evidence type="ECO:0000259" key="2">
    <source>
        <dbReference type="Pfam" id="PF01548"/>
    </source>
</evidence>
<keyword evidence="4" id="KW-1185">Reference proteome</keyword>
<dbReference type="InterPro" id="IPR002525">
    <property type="entry name" value="Transp_IS110-like_N"/>
</dbReference>
<sequence length="302" mass="31963">MTQQGKGKNPKKRRIVGGVDTHGDTHHAAVVLLNGIRVDDAEFPATAAGYALLLAWLRSFGRLFAVGVEGTGAYGAGLARHLTAEGVRAVEVNPPDRRQRRIKGKSDPLDAYAAAEAVLSERAIVTTKLGTGIVEAIRALHTTRAGAVKARTAAMNELRALLVTAPADLRDRMRGLTPVALVAACARLRPTGDFGDPQVAVRVALRSLARRHQALSAEIADHDVQLRPLVERPARNCSPSTASATRPLPSYWSPPATNPTGSAPRPLSPRCAGSRRSRHPAARHESIGYPAAATGKPIAPCT</sequence>